<dbReference type="SUPFAM" id="SSF103473">
    <property type="entry name" value="MFS general substrate transporter"/>
    <property type="match status" value="1"/>
</dbReference>
<gene>
    <name evidence="2" type="ORF">JCM19241_3623</name>
</gene>
<protein>
    <submittedName>
        <fullName evidence="2">Permease of the major facilitator superfamily</fullName>
    </submittedName>
</protein>
<name>A0A0B8QAS1_9VIBR</name>
<dbReference type="PANTHER" id="PTHR23521:SF2">
    <property type="entry name" value="TRANSPORTER MFS SUPERFAMILY"/>
    <property type="match status" value="1"/>
</dbReference>
<reference evidence="2 3" key="2">
    <citation type="submission" date="2015-01" db="EMBL/GenBank/DDBJ databases">
        <authorList>
            <consortium name="NBRP consortium"/>
            <person name="Sawabe T."/>
            <person name="Meirelles P."/>
            <person name="Feng G."/>
            <person name="Sayaka M."/>
            <person name="Hattori M."/>
            <person name="Ohkuma M."/>
        </authorList>
    </citation>
    <scope>NUCLEOTIDE SEQUENCE [LARGE SCALE GENOMIC DNA]</scope>
    <source>
        <strain evidence="3">JCM 19241</strain>
    </source>
</reference>
<dbReference type="AlphaFoldDB" id="A0A0B8QAS1"/>
<proteinExistence type="predicted"/>
<feature type="transmembrane region" description="Helical" evidence="1">
    <location>
        <begin position="132"/>
        <end position="149"/>
    </location>
</feature>
<keyword evidence="1" id="KW-0812">Transmembrane</keyword>
<feature type="transmembrane region" description="Helical" evidence="1">
    <location>
        <begin position="15"/>
        <end position="33"/>
    </location>
</feature>
<keyword evidence="1" id="KW-1133">Transmembrane helix</keyword>
<evidence type="ECO:0000313" key="2">
    <source>
        <dbReference type="EMBL" id="GAM75711.1"/>
    </source>
</evidence>
<evidence type="ECO:0000256" key="1">
    <source>
        <dbReference type="SAM" id="Phobius"/>
    </source>
</evidence>
<dbReference type="STRING" id="1481914.JCM19241_3623"/>
<keyword evidence="1" id="KW-0472">Membrane</keyword>
<feature type="transmembrane region" description="Helical" evidence="1">
    <location>
        <begin position="45"/>
        <end position="62"/>
    </location>
</feature>
<feature type="transmembrane region" description="Helical" evidence="1">
    <location>
        <begin position="99"/>
        <end position="120"/>
    </location>
</feature>
<comment type="caution">
    <text evidence="2">The sequence shown here is derived from an EMBL/GenBank/DDBJ whole genome shotgun (WGS) entry which is preliminary data.</text>
</comment>
<feature type="transmembrane region" description="Helical" evidence="1">
    <location>
        <begin position="68"/>
        <end position="87"/>
    </location>
</feature>
<organism evidence="2 3">
    <name type="scientific">Vibrio ishigakensis</name>
    <dbReference type="NCBI Taxonomy" id="1481914"/>
    <lineage>
        <taxon>Bacteria</taxon>
        <taxon>Pseudomonadati</taxon>
        <taxon>Pseudomonadota</taxon>
        <taxon>Gammaproteobacteria</taxon>
        <taxon>Vibrionales</taxon>
        <taxon>Vibrionaceae</taxon>
        <taxon>Vibrio</taxon>
    </lineage>
</organism>
<dbReference type="InterPro" id="IPR036259">
    <property type="entry name" value="MFS_trans_sf"/>
</dbReference>
<dbReference type="GO" id="GO:0005886">
    <property type="term" value="C:plasma membrane"/>
    <property type="evidence" value="ECO:0007669"/>
    <property type="project" value="TreeGrafter"/>
</dbReference>
<dbReference type="Proteomes" id="UP000031666">
    <property type="component" value="Unassembled WGS sequence"/>
</dbReference>
<reference evidence="2 3" key="1">
    <citation type="submission" date="2015-01" db="EMBL/GenBank/DDBJ databases">
        <title>Vibrio sp. C94 JCM 19241 whole genome shotgun sequence.</title>
        <authorList>
            <person name="Sawabe T."/>
            <person name="Meirelles P."/>
            <person name="Feng G."/>
            <person name="Sayaka M."/>
            <person name="Hattori M."/>
            <person name="Ohkuma M."/>
        </authorList>
    </citation>
    <scope>NUCLEOTIDE SEQUENCE [LARGE SCALE GENOMIC DNA]</scope>
    <source>
        <strain evidence="3">JCM 19241</strain>
    </source>
</reference>
<dbReference type="EMBL" id="BBSC01000004">
    <property type="protein sequence ID" value="GAM75711.1"/>
    <property type="molecule type" value="Genomic_DNA"/>
</dbReference>
<sequence>MPIELTARKVSQTDLSLLMALVILGGMAVQTLVPKLIKIAGRTPLMGLFCLLGLFAVGLVILSDDLVVLAMSLFLIGMATFALYPIAINLGCDKLDESFVVSVTQVMLFCYSIGSVSGPMLADWFMSGSQGLMAYLFATLMATAIYMFIASIRTKKHLVAGE</sequence>
<dbReference type="PANTHER" id="PTHR23521">
    <property type="entry name" value="TRANSPORTER MFS SUPERFAMILY"/>
    <property type="match status" value="1"/>
</dbReference>
<accession>A0A0B8QAS1</accession>
<dbReference type="Gene3D" id="1.20.1250.20">
    <property type="entry name" value="MFS general substrate transporter like domains"/>
    <property type="match status" value="1"/>
</dbReference>
<evidence type="ECO:0000313" key="3">
    <source>
        <dbReference type="Proteomes" id="UP000031666"/>
    </source>
</evidence>